<protein>
    <submittedName>
        <fullName evidence="1">Uncharacterized protein</fullName>
    </submittedName>
</protein>
<reference evidence="1 2" key="1">
    <citation type="submission" date="2016-07" db="EMBL/GenBank/DDBJ databases">
        <title>Draft genome of Scalindua rubra, obtained from a brine-seawater interface in the Red Sea, sheds light on salt adaptation in anammox bacteria.</title>
        <authorList>
            <person name="Speth D.R."/>
            <person name="Lagkouvardos I."/>
            <person name="Wang Y."/>
            <person name="Qian P.-Y."/>
            <person name="Dutilh B.E."/>
            <person name="Jetten M.S."/>
        </authorList>
    </citation>
    <scope>NUCLEOTIDE SEQUENCE [LARGE SCALE GENOMIC DNA]</scope>
    <source>
        <strain evidence="1">BSI-1</strain>
    </source>
</reference>
<evidence type="ECO:0000313" key="1">
    <source>
        <dbReference type="EMBL" id="ODS30608.1"/>
    </source>
</evidence>
<dbReference type="AlphaFoldDB" id="A0A1E3X4S0"/>
<comment type="caution">
    <text evidence="1">The sequence shown here is derived from an EMBL/GenBank/DDBJ whole genome shotgun (WGS) entry which is preliminary data.</text>
</comment>
<sequence>MKVRCLAEFTPLLTFAACRYGARKQRGGLIEKSMKMDKEERLEDENPESPVETGIKLPQKKVVHRGIIKRPVYKKKRPPIIKVTGFEKRTLDRVKEAEDAVMRQLRRRHYSVRAMRRSGRVGIGEDEVVNLFHRRMLISEEYARDILKSLYDKGFLTKTKYDLYALSQSAIESIGYLLRKRGYVSEAVRKILRRELASRGYIRELAEHKAPTRTKVLPPIIGYFK</sequence>
<dbReference type="EMBL" id="MAYW01000199">
    <property type="protein sequence ID" value="ODS30608.1"/>
    <property type="molecule type" value="Genomic_DNA"/>
</dbReference>
<gene>
    <name evidence="1" type="ORF">SCARUB_04277</name>
</gene>
<organism evidence="1 2">
    <name type="scientific">Candidatus Scalindua rubra</name>
    <dbReference type="NCBI Taxonomy" id="1872076"/>
    <lineage>
        <taxon>Bacteria</taxon>
        <taxon>Pseudomonadati</taxon>
        <taxon>Planctomycetota</taxon>
        <taxon>Candidatus Brocadiia</taxon>
        <taxon>Candidatus Brocadiales</taxon>
        <taxon>Candidatus Scalinduaceae</taxon>
        <taxon>Candidatus Scalindua</taxon>
    </lineage>
</organism>
<evidence type="ECO:0000313" key="2">
    <source>
        <dbReference type="Proteomes" id="UP000094056"/>
    </source>
</evidence>
<accession>A0A1E3X4S0</accession>
<dbReference type="Proteomes" id="UP000094056">
    <property type="component" value="Unassembled WGS sequence"/>
</dbReference>
<proteinExistence type="predicted"/>
<name>A0A1E3X4S0_9BACT</name>